<keyword evidence="7" id="KW-0675">Receptor</keyword>
<sequence>MTTACTNVLPFLLQGQSSTDHGIDWYSQPSFHAHRHVIAQSFNNTVQPYTSVPTEGNNDVWALVLYAVLSVLGTTVNIFEISSLIIQENLRHHGNVFLANQAMSNLLVTTLGFPASCIAILSNTHRNPFVCYWQWYIALLSFSISTINYFFISFENLLRAYRRRRNRERTESGVYSCCCGVKIVVFAVFFAWFAGGFWVLVLIFYDNNHDICNRHYGYNFTFLLFLIPVTLSGLTFALTTHRYKRQLKELESRQCLESREESMHRQLFKSNAVAFLLFLCFWMPYTVLVTTSTNDGKENKPRTDFISGTTNTVETLLTIAQAYSCFCGLIYAFTNGTFAQAFTYLTRYFCCKSHPEFTRSTFQEKPRGTVRVHIGMETRVGERSTRANKLMSVVMHDGSRSNHYL</sequence>
<keyword evidence="8" id="KW-0807">Transducer</keyword>
<feature type="transmembrane region" description="Helical" evidence="9">
    <location>
        <begin position="217"/>
        <end position="238"/>
    </location>
</feature>
<dbReference type="GO" id="GO:0005886">
    <property type="term" value="C:plasma membrane"/>
    <property type="evidence" value="ECO:0007669"/>
    <property type="project" value="TreeGrafter"/>
</dbReference>
<feature type="transmembrane region" description="Helical" evidence="9">
    <location>
        <begin position="60"/>
        <end position="81"/>
    </location>
</feature>
<feature type="domain" description="G-protein coupled receptors family 1 profile" evidence="10">
    <location>
        <begin position="76"/>
        <end position="331"/>
    </location>
</feature>
<keyword evidence="5" id="KW-0297">G-protein coupled receptor</keyword>
<dbReference type="Gene3D" id="1.20.1070.10">
    <property type="entry name" value="Rhodopsin 7-helix transmembrane proteins"/>
    <property type="match status" value="1"/>
</dbReference>
<evidence type="ECO:0000313" key="12">
    <source>
        <dbReference type="Proteomes" id="UP000827092"/>
    </source>
</evidence>
<dbReference type="SUPFAM" id="SSF81321">
    <property type="entry name" value="Family A G protein-coupled receptor-like"/>
    <property type="match status" value="1"/>
</dbReference>
<keyword evidence="4 9" id="KW-1133">Transmembrane helix</keyword>
<dbReference type="CDD" id="cd00637">
    <property type="entry name" value="7tm_classA_rhodopsin-like"/>
    <property type="match status" value="1"/>
</dbReference>
<comment type="similarity">
    <text evidence="2">Belongs to the G-protein coupled receptor 1 family.</text>
</comment>
<feature type="transmembrane region" description="Helical" evidence="9">
    <location>
        <begin position="173"/>
        <end position="205"/>
    </location>
</feature>
<organism evidence="11 12">
    <name type="scientific">Oedothorax gibbosus</name>
    <dbReference type="NCBI Taxonomy" id="931172"/>
    <lineage>
        <taxon>Eukaryota</taxon>
        <taxon>Metazoa</taxon>
        <taxon>Ecdysozoa</taxon>
        <taxon>Arthropoda</taxon>
        <taxon>Chelicerata</taxon>
        <taxon>Arachnida</taxon>
        <taxon>Araneae</taxon>
        <taxon>Araneomorphae</taxon>
        <taxon>Entelegynae</taxon>
        <taxon>Araneoidea</taxon>
        <taxon>Linyphiidae</taxon>
        <taxon>Erigoninae</taxon>
        <taxon>Oedothorax</taxon>
    </lineage>
</organism>
<evidence type="ECO:0000256" key="8">
    <source>
        <dbReference type="ARBA" id="ARBA00023224"/>
    </source>
</evidence>
<accession>A0AAV6VCU5</accession>
<evidence type="ECO:0000256" key="1">
    <source>
        <dbReference type="ARBA" id="ARBA00004141"/>
    </source>
</evidence>
<proteinExistence type="inferred from homology"/>
<dbReference type="PANTHER" id="PTHR24238:SF75">
    <property type="entry name" value="CHOLECYSTOKININ-LIKE RECEPTOR AT 17D1-RELATED"/>
    <property type="match status" value="1"/>
</dbReference>
<feature type="transmembrane region" description="Helical" evidence="9">
    <location>
        <begin position="102"/>
        <end position="121"/>
    </location>
</feature>
<name>A0AAV6VCU5_9ARAC</name>
<dbReference type="GO" id="GO:0008188">
    <property type="term" value="F:neuropeptide receptor activity"/>
    <property type="evidence" value="ECO:0007669"/>
    <property type="project" value="TreeGrafter"/>
</dbReference>
<evidence type="ECO:0000256" key="6">
    <source>
        <dbReference type="ARBA" id="ARBA00023136"/>
    </source>
</evidence>
<comment type="subcellular location">
    <subcellularLocation>
        <location evidence="1">Membrane</location>
        <topology evidence="1">Multi-pass membrane protein</topology>
    </subcellularLocation>
</comment>
<dbReference type="PRINTS" id="PR00237">
    <property type="entry name" value="GPCRRHODOPSN"/>
</dbReference>
<keyword evidence="6 9" id="KW-0472">Membrane</keyword>
<dbReference type="Pfam" id="PF00001">
    <property type="entry name" value="7tm_1"/>
    <property type="match status" value="1"/>
</dbReference>
<dbReference type="PANTHER" id="PTHR24238">
    <property type="entry name" value="G-PROTEIN COUPLED RECEPTOR"/>
    <property type="match status" value="1"/>
</dbReference>
<evidence type="ECO:0000256" key="4">
    <source>
        <dbReference type="ARBA" id="ARBA00022989"/>
    </source>
</evidence>
<keyword evidence="12" id="KW-1185">Reference proteome</keyword>
<gene>
    <name evidence="11" type="ORF">JTE90_011063</name>
</gene>
<comment type="caution">
    <text evidence="11">The sequence shown here is derived from an EMBL/GenBank/DDBJ whole genome shotgun (WGS) entry which is preliminary data.</text>
</comment>
<evidence type="ECO:0000256" key="5">
    <source>
        <dbReference type="ARBA" id="ARBA00023040"/>
    </source>
</evidence>
<dbReference type="AlphaFoldDB" id="A0AAV6VCU5"/>
<evidence type="ECO:0000256" key="7">
    <source>
        <dbReference type="ARBA" id="ARBA00023170"/>
    </source>
</evidence>
<evidence type="ECO:0000256" key="3">
    <source>
        <dbReference type="ARBA" id="ARBA00022692"/>
    </source>
</evidence>
<dbReference type="InterPro" id="IPR000276">
    <property type="entry name" value="GPCR_Rhodpsn"/>
</dbReference>
<feature type="transmembrane region" description="Helical" evidence="9">
    <location>
        <begin position="133"/>
        <end position="152"/>
    </location>
</feature>
<dbReference type="Proteomes" id="UP000827092">
    <property type="component" value="Unassembled WGS sequence"/>
</dbReference>
<dbReference type="InterPro" id="IPR017452">
    <property type="entry name" value="GPCR_Rhodpsn_7TM"/>
</dbReference>
<evidence type="ECO:0000259" key="10">
    <source>
        <dbReference type="PROSITE" id="PS50262"/>
    </source>
</evidence>
<evidence type="ECO:0000313" key="11">
    <source>
        <dbReference type="EMBL" id="KAG8194455.1"/>
    </source>
</evidence>
<keyword evidence="3 9" id="KW-0812">Transmembrane</keyword>
<evidence type="ECO:0000256" key="2">
    <source>
        <dbReference type="ARBA" id="ARBA00010663"/>
    </source>
</evidence>
<dbReference type="EMBL" id="JAFNEN010000103">
    <property type="protein sequence ID" value="KAG8194455.1"/>
    <property type="molecule type" value="Genomic_DNA"/>
</dbReference>
<dbReference type="PROSITE" id="PS50262">
    <property type="entry name" value="G_PROTEIN_RECEP_F1_2"/>
    <property type="match status" value="1"/>
</dbReference>
<evidence type="ECO:0000256" key="9">
    <source>
        <dbReference type="SAM" id="Phobius"/>
    </source>
</evidence>
<protein>
    <recommendedName>
        <fullName evidence="10">G-protein coupled receptors family 1 profile domain-containing protein</fullName>
    </recommendedName>
</protein>
<reference evidence="11 12" key="1">
    <citation type="journal article" date="2022" name="Nat. Ecol. Evol.">
        <title>A masculinizing supergene underlies an exaggerated male reproductive morph in a spider.</title>
        <authorList>
            <person name="Hendrickx F."/>
            <person name="De Corte Z."/>
            <person name="Sonet G."/>
            <person name="Van Belleghem S.M."/>
            <person name="Kostlbacher S."/>
            <person name="Vangestel C."/>
        </authorList>
    </citation>
    <scope>NUCLEOTIDE SEQUENCE [LARGE SCALE GENOMIC DNA]</scope>
    <source>
        <strain evidence="11">W744_W776</strain>
    </source>
</reference>
<feature type="transmembrane region" description="Helical" evidence="9">
    <location>
        <begin position="267"/>
        <end position="285"/>
    </location>
</feature>